<gene>
    <name evidence="1" type="ORF">GGX14DRAFT_397175</name>
</gene>
<dbReference type="Proteomes" id="UP001219525">
    <property type="component" value="Unassembled WGS sequence"/>
</dbReference>
<organism evidence="1 2">
    <name type="scientific">Mycena pura</name>
    <dbReference type="NCBI Taxonomy" id="153505"/>
    <lineage>
        <taxon>Eukaryota</taxon>
        <taxon>Fungi</taxon>
        <taxon>Dikarya</taxon>
        <taxon>Basidiomycota</taxon>
        <taxon>Agaricomycotina</taxon>
        <taxon>Agaricomycetes</taxon>
        <taxon>Agaricomycetidae</taxon>
        <taxon>Agaricales</taxon>
        <taxon>Marasmiineae</taxon>
        <taxon>Mycenaceae</taxon>
        <taxon>Mycena</taxon>
    </lineage>
</organism>
<dbReference type="AlphaFoldDB" id="A0AAD6Y931"/>
<protein>
    <submittedName>
        <fullName evidence="1">Uncharacterized protein</fullName>
    </submittedName>
</protein>
<proteinExistence type="predicted"/>
<dbReference type="EMBL" id="JARJCW010000040">
    <property type="protein sequence ID" value="KAJ7206369.1"/>
    <property type="molecule type" value="Genomic_DNA"/>
</dbReference>
<evidence type="ECO:0000313" key="1">
    <source>
        <dbReference type="EMBL" id="KAJ7206369.1"/>
    </source>
</evidence>
<reference evidence="1" key="1">
    <citation type="submission" date="2023-03" db="EMBL/GenBank/DDBJ databases">
        <title>Massive genome expansion in bonnet fungi (Mycena s.s.) driven by repeated elements and novel gene families across ecological guilds.</title>
        <authorList>
            <consortium name="Lawrence Berkeley National Laboratory"/>
            <person name="Harder C.B."/>
            <person name="Miyauchi S."/>
            <person name="Viragh M."/>
            <person name="Kuo A."/>
            <person name="Thoen E."/>
            <person name="Andreopoulos B."/>
            <person name="Lu D."/>
            <person name="Skrede I."/>
            <person name="Drula E."/>
            <person name="Henrissat B."/>
            <person name="Morin E."/>
            <person name="Kohler A."/>
            <person name="Barry K."/>
            <person name="LaButti K."/>
            <person name="Morin E."/>
            <person name="Salamov A."/>
            <person name="Lipzen A."/>
            <person name="Mereny Z."/>
            <person name="Hegedus B."/>
            <person name="Baldrian P."/>
            <person name="Stursova M."/>
            <person name="Weitz H."/>
            <person name="Taylor A."/>
            <person name="Grigoriev I.V."/>
            <person name="Nagy L.G."/>
            <person name="Martin F."/>
            <person name="Kauserud H."/>
        </authorList>
    </citation>
    <scope>NUCLEOTIDE SEQUENCE</scope>
    <source>
        <strain evidence="1">9144</strain>
    </source>
</reference>
<comment type="caution">
    <text evidence="1">The sequence shown here is derived from an EMBL/GenBank/DDBJ whole genome shotgun (WGS) entry which is preliminary data.</text>
</comment>
<evidence type="ECO:0000313" key="2">
    <source>
        <dbReference type="Proteomes" id="UP001219525"/>
    </source>
</evidence>
<keyword evidence="2" id="KW-1185">Reference proteome</keyword>
<name>A0AAD6Y931_9AGAR</name>
<accession>A0AAD6Y931</accession>
<sequence>MRSRAAIGTHSVKNSQRITLQLSHPALAARLNQDAEEVEEAAACDQRLSVIHGIKHENAPNWLMLQLTAVLELRNGYNYIALADCADRYIPGRYRYGDGDGDAVGADQVKAEGGDVDPEEGGDGLNGGVRVTAHECAALVRGPGRRRRTFSEVRVPLFRNNANVLRNKRGIESIGREQRTAHASYLQECDVAGPRTIPPGVVA</sequence>